<dbReference type="PANTHER" id="PTHR37953:SF1">
    <property type="entry name" value="UPF0127 PROTEIN MJ1496"/>
    <property type="match status" value="1"/>
</dbReference>
<dbReference type="Pfam" id="PF02643">
    <property type="entry name" value="DUF192"/>
    <property type="match status" value="1"/>
</dbReference>
<name>A0A540VP08_9GAMM</name>
<dbReference type="Gene3D" id="2.60.120.1140">
    <property type="entry name" value="Protein of unknown function DUF192"/>
    <property type="match status" value="1"/>
</dbReference>
<evidence type="ECO:0000313" key="1">
    <source>
        <dbReference type="EMBL" id="TQE98462.1"/>
    </source>
</evidence>
<dbReference type="InterPro" id="IPR038695">
    <property type="entry name" value="Saro_0823-like_sf"/>
</dbReference>
<gene>
    <name evidence="1" type="ORF">FKY71_13745</name>
</gene>
<dbReference type="EMBL" id="VIFK01000198">
    <property type="protein sequence ID" value="TQE98462.1"/>
    <property type="molecule type" value="Genomic_DNA"/>
</dbReference>
<comment type="caution">
    <text evidence="1">The sequence shown here is derived from an EMBL/GenBank/DDBJ whole genome shotgun (WGS) entry which is preliminary data.</text>
</comment>
<proteinExistence type="predicted"/>
<dbReference type="InterPro" id="IPR003795">
    <property type="entry name" value="DUF192"/>
</dbReference>
<evidence type="ECO:0000313" key="2">
    <source>
        <dbReference type="Proteomes" id="UP000315400"/>
    </source>
</evidence>
<dbReference type="PANTHER" id="PTHR37953">
    <property type="entry name" value="UPF0127 PROTEIN MJ1496"/>
    <property type="match status" value="1"/>
</dbReference>
<organism evidence="1 2">
    <name type="scientific">Spiribacter salinus</name>
    <dbReference type="NCBI Taxonomy" id="1335746"/>
    <lineage>
        <taxon>Bacteria</taxon>
        <taxon>Pseudomonadati</taxon>
        <taxon>Pseudomonadota</taxon>
        <taxon>Gammaproteobacteria</taxon>
        <taxon>Chromatiales</taxon>
        <taxon>Ectothiorhodospiraceae</taxon>
        <taxon>Spiribacter</taxon>
    </lineage>
</organism>
<dbReference type="AlphaFoldDB" id="A0A540VP08"/>
<dbReference type="Proteomes" id="UP000315400">
    <property type="component" value="Unassembled WGS sequence"/>
</dbReference>
<dbReference type="STRING" id="1260251.SPISAL_01975"/>
<accession>A0A540VP08</accession>
<protein>
    <submittedName>
        <fullName evidence="1">DUF192 domain-containing protein</fullName>
    </submittedName>
</protein>
<sequence>MRNSIFRPGKWLIVALAAFGIAMLTRGGLTGADDHAEGPQAWRSMETAELRITPPDAPTQRLQVRVADDRAERAQGMQHLPAQVIRDQPIWFVFAEPRQVGWHMRNVRLALDIAYVDAEGKVIGVERMAPNGGGYGHEQPIAAALEVAAGQAKRLGIREGTQLAID</sequence>
<reference evidence="1 2" key="1">
    <citation type="submission" date="2019-06" db="EMBL/GenBank/DDBJ databases">
        <title>Metagenome assembled Genome of Spiribacter salinus SL48-SHIP from the microbial mat of Salt Lake 48 (Novosibirsk region, Russia).</title>
        <authorList>
            <person name="Shipova A."/>
            <person name="Rozanov A.S."/>
            <person name="Bryanskaya A.V."/>
            <person name="Peltek S.E."/>
        </authorList>
    </citation>
    <scope>NUCLEOTIDE SEQUENCE [LARGE SCALE GENOMIC DNA]</scope>
    <source>
        <strain evidence="1">SL48-SHIP-2</strain>
    </source>
</reference>